<name>Q39714_EISFE</name>
<reference evidence="3" key="1">
    <citation type="book" date="1995" name="Peptide Chemistry" publisher="Protein Research Foundation" city="Osaka, Japan">
        <title>Gene structure of the GGNG-peptides derived from Annelida and the gene products.</title>
        <editorList>
            <person name="Nishi N."/>
        </editorList>
        <authorList>
            <person name="Kawano T."/>
            <person name="Oumi T."/>
            <person name="Ukena K."/>
            <person name="Ikeda T."/>
            <person name="Matsushima O."/>
            <person name="Minakata H."/>
        </authorList>
    </citation>
    <scope>NUCLEOTIDE SEQUENCE</scope>
</reference>
<evidence type="ECO:0000256" key="1">
    <source>
        <dbReference type="SAM" id="MobiDB-lite"/>
    </source>
</evidence>
<feature type="region of interest" description="Disordered" evidence="1">
    <location>
        <begin position="145"/>
        <end position="170"/>
    </location>
</feature>
<feature type="signal peptide" evidence="2">
    <location>
        <begin position="1"/>
        <end position="25"/>
    </location>
</feature>
<sequence length="227" mass="25839">MRWPVTNIMLLVICYLWCHIPSTSGGKCAGQWAIHACAGGNGKRSDIDDLVRPTDLGTDEERSETGLQEARGDERGGGGGREGDEFRGHREGDDLRSELSEGRQLLEDKQLLDIVNRGHPPRPPTPLESALSRLRSLLRTTELDVDRREEEEKPEQWQEEELPRHRSADRNSRYNIKDSLTMLRRILDDIEGRFDSQPVSISERKTRGYADDVENDSYSLQKRSGDQ</sequence>
<keyword evidence="2" id="KW-0732">Signal</keyword>
<feature type="region of interest" description="Disordered" evidence="1">
    <location>
        <begin position="44"/>
        <end position="100"/>
    </location>
</feature>
<evidence type="ECO:0000256" key="2">
    <source>
        <dbReference type="SAM" id="SignalP"/>
    </source>
</evidence>
<organism evidence="3">
    <name type="scientific">Eisenia fetida</name>
    <name type="common">Red wiggler worm</name>
    <dbReference type="NCBI Taxonomy" id="6396"/>
    <lineage>
        <taxon>Eukaryota</taxon>
        <taxon>Metazoa</taxon>
        <taxon>Spiralia</taxon>
        <taxon>Lophotrochozoa</taxon>
        <taxon>Annelida</taxon>
        <taxon>Clitellata</taxon>
        <taxon>Oligochaeta</taxon>
        <taxon>Crassiclitellata</taxon>
        <taxon>Lumbricina</taxon>
        <taxon>Lumbricidae</taxon>
        <taxon>Lumbricinae</taxon>
        <taxon>Eisenia</taxon>
    </lineage>
</organism>
<reference evidence="3" key="2">
    <citation type="submission" date="1995-06" db="EMBL/GenBank/DDBJ databases">
        <title>Eisenia foetida mRNA.</title>
        <authorList>
            <person name="Kawano T."/>
        </authorList>
    </citation>
    <scope>NUCLEOTIDE SEQUENCE</scope>
</reference>
<accession>Q39714</accession>
<feature type="compositionally biased region" description="Polar residues" evidence="1">
    <location>
        <begin position="216"/>
        <end position="227"/>
    </location>
</feature>
<feature type="compositionally biased region" description="Basic and acidic residues" evidence="1">
    <location>
        <begin position="59"/>
        <end position="100"/>
    </location>
</feature>
<protein>
    <submittedName>
        <fullName evidence="3">EEP-2</fullName>
    </submittedName>
</protein>
<dbReference type="AlphaFoldDB" id="Q39714"/>
<feature type="chain" id="PRO_5004222567" evidence="2">
    <location>
        <begin position="26"/>
        <end position="227"/>
    </location>
</feature>
<dbReference type="EMBL" id="D50860">
    <property type="protein sequence ID" value="BAA09456.1"/>
    <property type="molecule type" value="mRNA"/>
</dbReference>
<proteinExistence type="evidence at transcript level"/>
<evidence type="ECO:0000313" key="3">
    <source>
        <dbReference type="EMBL" id="BAA09456.1"/>
    </source>
</evidence>
<feature type="region of interest" description="Disordered" evidence="1">
    <location>
        <begin position="194"/>
        <end position="227"/>
    </location>
</feature>